<reference evidence="6 7" key="1">
    <citation type="submission" date="2020-12" db="EMBL/GenBank/DDBJ databases">
        <title>FDA dAtabase for Regulatory Grade micrObial Sequences (FDA-ARGOS): Supporting development and validation of Infectious Disease Dx tests.</title>
        <authorList>
            <person name="Sproer C."/>
            <person name="Gronow S."/>
            <person name="Severitt S."/>
            <person name="Schroder I."/>
            <person name="Tallon L."/>
            <person name="Sadzewicz L."/>
            <person name="Zhao X."/>
            <person name="Boylan J."/>
            <person name="Ott S."/>
            <person name="Bowen H."/>
            <person name="Vavikolanu K."/>
            <person name="Mehta A."/>
            <person name="Aluvathingal J."/>
            <person name="Nadendla S."/>
            <person name="Lowell S."/>
            <person name="Myers T."/>
            <person name="Yan Y."/>
            <person name="Sichtig H."/>
        </authorList>
    </citation>
    <scope>NUCLEOTIDE SEQUENCE [LARGE SCALE GENOMIC DNA]</scope>
    <source>
        <strain evidence="6 7">FDAARGOS_1053</strain>
    </source>
</reference>
<dbReference type="RefSeq" id="WP_084036427.1">
    <property type="nucleotide sequence ID" value="NZ_CP066007.1"/>
</dbReference>
<comment type="similarity">
    <text evidence="1">Belongs to the FGGY kinase family.</text>
</comment>
<evidence type="ECO:0000256" key="2">
    <source>
        <dbReference type="ARBA" id="ARBA00022629"/>
    </source>
</evidence>
<dbReference type="OrthoDB" id="9805576at2"/>
<sequence length="144" mass="15761">MEAYQHGRARRQPPALLRWGATPNRPDATGVFRGLTTDTTREDIARATVEGILCSMRDAMVALENATQQEKKRVLLIGGGAKSKAIRTIAPAIFGVDLLVPEPGEYVAMGAARQVLPPAWATASTPHHDTVARYEERRDLTEGW</sequence>
<keyword evidence="4 6" id="KW-0418">Kinase</keyword>
<gene>
    <name evidence="6" type="ORF">I6I10_02365</name>
</gene>
<evidence type="ECO:0000313" key="7">
    <source>
        <dbReference type="Proteomes" id="UP000596145"/>
    </source>
</evidence>
<evidence type="ECO:0000259" key="5">
    <source>
        <dbReference type="Pfam" id="PF02782"/>
    </source>
</evidence>
<evidence type="ECO:0000313" key="6">
    <source>
        <dbReference type="EMBL" id="QQB46798.1"/>
    </source>
</evidence>
<name>A0A7T4EG66_9CORY</name>
<dbReference type="PANTHER" id="PTHR43095:SF5">
    <property type="entry name" value="XYLULOSE KINASE"/>
    <property type="match status" value="1"/>
</dbReference>
<dbReference type="InterPro" id="IPR050406">
    <property type="entry name" value="FGGY_Carb_Kinase"/>
</dbReference>
<keyword evidence="2" id="KW-0119">Carbohydrate metabolism</keyword>
<dbReference type="SUPFAM" id="SSF53067">
    <property type="entry name" value="Actin-like ATPase domain"/>
    <property type="match status" value="1"/>
</dbReference>
<dbReference type="AlphaFoldDB" id="A0A7T4EG66"/>
<keyword evidence="2" id="KW-0859">Xylose metabolism</keyword>
<dbReference type="GO" id="GO:0016301">
    <property type="term" value="F:kinase activity"/>
    <property type="evidence" value="ECO:0007669"/>
    <property type="project" value="UniProtKB-KW"/>
</dbReference>
<feature type="domain" description="Carbohydrate kinase FGGY C-terminal" evidence="5">
    <location>
        <begin position="18"/>
        <end position="112"/>
    </location>
</feature>
<dbReference type="InterPro" id="IPR043129">
    <property type="entry name" value="ATPase_NBD"/>
</dbReference>
<dbReference type="InterPro" id="IPR018485">
    <property type="entry name" value="FGGY_C"/>
</dbReference>
<dbReference type="GO" id="GO:0042732">
    <property type="term" value="P:D-xylose metabolic process"/>
    <property type="evidence" value="ECO:0007669"/>
    <property type="project" value="UniProtKB-KW"/>
</dbReference>
<organism evidence="6 7">
    <name type="scientific">Corynebacterium glucuronolyticum</name>
    <dbReference type="NCBI Taxonomy" id="39791"/>
    <lineage>
        <taxon>Bacteria</taxon>
        <taxon>Bacillati</taxon>
        <taxon>Actinomycetota</taxon>
        <taxon>Actinomycetes</taxon>
        <taxon>Mycobacteriales</taxon>
        <taxon>Corynebacteriaceae</taxon>
        <taxon>Corynebacterium</taxon>
    </lineage>
</organism>
<dbReference type="GeneID" id="92758843"/>
<dbReference type="Gene3D" id="3.30.420.40">
    <property type="match status" value="1"/>
</dbReference>
<protein>
    <submittedName>
        <fullName evidence="6">Xylulose kinase</fullName>
    </submittedName>
</protein>
<dbReference type="GO" id="GO:0016773">
    <property type="term" value="F:phosphotransferase activity, alcohol group as acceptor"/>
    <property type="evidence" value="ECO:0007669"/>
    <property type="project" value="InterPro"/>
</dbReference>
<dbReference type="PROSITE" id="PS00445">
    <property type="entry name" value="FGGY_KINASES_2"/>
    <property type="match status" value="1"/>
</dbReference>
<dbReference type="EMBL" id="CP066007">
    <property type="protein sequence ID" value="QQB46798.1"/>
    <property type="molecule type" value="Genomic_DNA"/>
</dbReference>
<dbReference type="PANTHER" id="PTHR43095">
    <property type="entry name" value="SUGAR KINASE"/>
    <property type="match status" value="1"/>
</dbReference>
<keyword evidence="3" id="KW-0808">Transferase</keyword>
<proteinExistence type="inferred from homology"/>
<evidence type="ECO:0000256" key="3">
    <source>
        <dbReference type="ARBA" id="ARBA00022679"/>
    </source>
</evidence>
<evidence type="ECO:0000256" key="1">
    <source>
        <dbReference type="ARBA" id="ARBA00009156"/>
    </source>
</evidence>
<evidence type="ECO:0000256" key="4">
    <source>
        <dbReference type="ARBA" id="ARBA00022777"/>
    </source>
</evidence>
<dbReference type="Proteomes" id="UP000596145">
    <property type="component" value="Chromosome"/>
</dbReference>
<accession>A0A7T4EG66</accession>
<dbReference type="InterPro" id="IPR018483">
    <property type="entry name" value="Carb_kinase_FGGY_CS"/>
</dbReference>
<dbReference type="Pfam" id="PF02782">
    <property type="entry name" value="FGGY_C"/>
    <property type="match status" value="1"/>
</dbReference>